<dbReference type="HOGENOM" id="CLU_2096828_0_0_1"/>
<organism evidence="2 3">
    <name type="scientific">Dactylellina haptotyla (strain CBS 200.50)</name>
    <name type="common">Nematode-trapping fungus</name>
    <name type="synonym">Monacrosporium haptotylum</name>
    <dbReference type="NCBI Taxonomy" id="1284197"/>
    <lineage>
        <taxon>Eukaryota</taxon>
        <taxon>Fungi</taxon>
        <taxon>Dikarya</taxon>
        <taxon>Ascomycota</taxon>
        <taxon>Pezizomycotina</taxon>
        <taxon>Orbiliomycetes</taxon>
        <taxon>Orbiliales</taxon>
        <taxon>Orbiliaceae</taxon>
        <taxon>Dactylellina</taxon>
    </lineage>
</organism>
<evidence type="ECO:0000313" key="3">
    <source>
        <dbReference type="Proteomes" id="UP000015100"/>
    </source>
</evidence>
<sequence>MTGLRAPREDHQEMEKKMSKNYKKSYDTPEETTKFVLNCVADEKMPALDDAKNVRVNMDHQGVVRQEEEHCTEEPTGGGSPGRYGVAPQMVPRYGPTVVMSHHYQAFNTCKLSSATAIPPGVPVETFSYG</sequence>
<dbReference type="AlphaFoldDB" id="S8C0N2"/>
<reference evidence="2 3" key="1">
    <citation type="journal article" date="2013" name="PLoS Genet.">
        <title>Genomic mechanisms accounting for the adaptation to parasitism in nematode-trapping fungi.</title>
        <authorList>
            <person name="Meerupati T."/>
            <person name="Andersson K.M."/>
            <person name="Friman E."/>
            <person name="Kumar D."/>
            <person name="Tunlid A."/>
            <person name="Ahren D."/>
        </authorList>
    </citation>
    <scope>NUCLEOTIDE SEQUENCE [LARGE SCALE GENOMIC DNA]</scope>
    <source>
        <strain evidence="2 3">CBS 200.50</strain>
    </source>
</reference>
<gene>
    <name evidence="2" type="ORF">H072_4930</name>
</gene>
<dbReference type="EMBL" id="AQGS01000255">
    <property type="protein sequence ID" value="EPS41182.1"/>
    <property type="molecule type" value="Genomic_DNA"/>
</dbReference>
<comment type="caution">
    <text evidence="2">The sequence shown here is derived from an EMBL/GenBank/DDBJ whole genome shotgun (WGS) entry which is preliminary data.</text>
</comment>
<dbReference type="Proteomes" id="UP000015100">
    <property type="component" value="Unassembled WGS sequence"/>
</dbReference>
<evidence type="ECO:0000313" key="2">
    <source>
        <dbReference type="EMBL" id="EPS41182.1"/>
    </source>
</evidence>
<evidence type="ECO:0000256" key="1">
    <source>
        <dbReference type="SAM" id="MobiDB-lite"/>
    </source>
</evidence>
<keyword evidence="3" id="KW-1185">Reference proteome</keyword>
<reference evidence="3" key="2">
    <citation type="submission" date="2013-04" db="EMBL/GenBank/DDBJ databases">
        <title>Genomic mechanisms accounting for the adaptation to parasitism in nematode-trapping fungi.</title>
        <authorList>
            <person name="Ahren D.G."/>
        </authorList>
    </citation>
    <scope>NUCLEOTIDE SEQUENCE [LARGE SCALE GENOMIC DNA]</scope>
    <source>
        <strain evidence="3">CBS 200.50</strain>
    </source>
</reference>
<proteinExistence type="predicted"/>
<name>S8C0N2_DACHA</name>
<accession>S8C0N2</accession>
<feature type="region of interest" description="Disordered" evidence="1">
    <location>
        <begin position="65"/>
        <end position="88"/>
    </location>
</feature>
<feature type="region of interest" description="Disordered" evidence="1">
    <location>
        <begin position="1"/>
        <end position="27"/>
    </location>
</feature>
<protein>
    <submittedName>
        <fullName evidence="2">Uncharacterized protein</fullName>
    </submittedName>
</protein>